<feature type="domain" description="Metallo-beta-lactamase" evidence="5">
    <location>
        <begin position="75"/>
        <end position="283"/>
    </location>
</feature>
<dbReference type="CDD" id="cd07720">
    <property type="entry name" value="OPHC2-like_MBL-fold"/>
    <property type="match status" value="1"/>
</dbReference>
<dbReference type="Proteomes" id="UP000190166">
    <property type="component" value="Unassembled WGS sequence"/>
</dbReference>
<keyword evidence="2" id="KW-0479">Metal-binding</keyword>
<dbReference type="SUPFAM" id="SSF56281">
    <property type="entry name" value="Metallo-hydrolase/oxidoreductase"/>
    <property type="match status" value="1"/>
</dbReference>
<dbReference type="Pfam" id="PF00753">
    <property type="entry name" value="Lactamase_B"/>
    <property type="match status" value="1"/>
</dbReference>
<dbReference type="InterPro" id="IPR036866">
    <property type="entry name" value="RibonucZ/Hydroxyglut_hydro"/>
</dbReference>
<dbReference type="SMART" id="SM00849">
    <property type="entry name" value="Lactamase_B"/>
    <property type="match status" value="1"/>
</dbReference>
<name>A0A1T5NF26_9BACT</name>
<dbReference type="AlphaFoldDB" id="A0A1T5NF26"/>
<proteinExistence type="inferred from homology"/>
<sequence>MNKKMFNKEIKQMGAFQFSVPSGHMNFQLGHLNIIIVTDGIGYYDKNCFAPGIARGEVNQLLDDHYIESEYFELAHNILVIQTGDRTVLVDAGNGDGSEKSVGRLPENLLHAGISLQSVTDIVLTHAHPDHINGLINKENTLVFPHADVHLSKTEYNFWMSATPDFSKSKNTIESCLFVQQQAKDCFTILGNQLKLFNEAEPLFDFLTPVLAPGHTPGHCMFAVSANDEMFIHMADIVHDEIILFSNPHWGTIFDIDFELAATTRKDILDQFARSRQRVFSYHLPWPGFGYVQKVDSTYKWVQERYLTPQFRKSI</sequence>
<accession>A0A1T5NF26</accession>
<dbReference type="EMBL" id="FUZZ01000001">
    <property type="protein sequence ID" value="SKC99007.1"/>
    <property type="molecule type" value="Genomic_DNA"/>
</dbReference>
<comment type="similarity">
    <text evidence="1">Belongs to the metallo-beta-lactamase superfamily.</text>
</comment>
<evidence type="ECO:0000313" key="6">
    <source>
        <dbReference type="EMBL" id="SKC99007.1"/>
    </source>
</evidence>
<evidence type="ECO:0000259" key="5">
    <source>
        <dbReference type="SMART" id="SM00849"/>
    </source>
</evidence>
<dbReference type="STRING" id="393003.SAMN05660461_1334"/>
<evidence type="ECO:0000256" key="4">
    <source>
        <dbReference type="ARBA" id="ARBA00022833"/>
    </source>
</evidence>
<evidence type="ECO:0000256" key="3">
    <source>
        <dbReference type="ARBA" id="ARBA00022801"/>
    </source>
</evidence>
<protein>
    <submittedName>
        <fullName evidence="6">Glyoxylase, beta-lactamase superfamily II</fullName>
    </submittedName>
</protein>
<keyword evidence="3" id="KW-0378">Hydrolase</keyword>
<keyword evidence="4" id="KW-0862">Zinc</keyword>
<dbReference type="Gene3D" id="3.60.15.10">
    <property type="entry name" value="Ribonuclease Z/Hydroxyacylglutathione hydrolase-like"/>
    <property type="match status" value="1"/>
</dbReference>
<reference evidence="6 7" key="1">
    <citation type="submission" date="2017-02" db="EMBL/GenBank/DDBJ databases">
        <authorList>
            <person name="Peterson S.W."/>
        </authorList>
    </citation>
    <scope>NUCLEOTIDE SEQUENCE [LARGE SCALE GENOMIC DNA]</scope>
    <source>
        <strain evidence="6 7">DSM 18108</strain>
    </source>
</reference>
<dbReference type="RefSeq" id="WP_079468604.1">
    <property type="nucleotide sequence ID" value="NZ_FUZZ01000001.1"/>
</dbReference>
<dbReference type="InterPro" id="IPR051013">
    <property type="entry name" value="MBL_superfamily_lactonases"/>
</dbReference>
<evidence type="ECO:0000256" key="1">
    <source>
        <dbReference type="ARBA" id="ARBA00007749"/>
    </source>
</evidence>
<evidence type="ECO:0000313" key="7">
    <source>
        <dbReference type="Proteomes" id="UP000190166"/>
    </source>
</evidence>
<dbReference type="GO" id="GO:0046872">
    <property type="term" value="F:metal ion binding"/>
    <property type="evidence" value="ECO:0007669"/>
    <property type="project" value="UniProtKB-KW"/>
</dbReference>
<dbReference type="PANTHER" id="PTHR42978:SF6">
    <property type="entry name" value="QUORUM-QUENCHING LACTONASE YTNP-RELATED"/>
    <property type="match status" value="1"/>
</dbReference>
<dbReference type="PANTHER" id="PTHR42978">
    <property type="entry name" value="QUORUM-QUENCHING LACTONASE YTNP-RELATED-RELATED"/>
    <property type="match status" value="1"/>
</dbReference>
<evidence type="ECO:0000256" key="2">
    <source>
        <dbReference type="ARBA" id="ARBA00022723"/>
    </source>
</evidence>
<gene>
    <name evidence="6" type="ORF">SAMN05660461_1334</name>
</gene>
<organism evidence="6 7">
    <name type="scientific">Chitinophaga ginsengisegetis</name>
    <dbReference type="NCBI Taxonomy" id="393003"/>
    <lineage>
        <taxon>Bacteria</taxon>
        <taxon>Pseudomonadati</taxon>
        <taxon>Bacteroidota</taxon>
        <taxon>Chitinophagia</taxon>
        <taxon>Chitinophagales</taxon>
        <taxon>Chitinophagaceae</taxon>
        <taxon>Chitinophaga</taxon>
    </lineage>
</organism>
<keyword evidence="7" id="KW-1185">Reference proteome</keyword>
<dbReference type="InterPro" id="IPR001279">
    <property type="entry name" value="Metallo-B-lactamas"/>
</dbReference>
<dbReference type="GO" id="GO:0016787">
    <property type="term" value="F:hydrolase activity"/>
    <property type="evidence" value="ECO:0007669"/>
    <property type="project" value="UniProtKB-KW"/>
</dbReference>